<proteinExistence type="predicted"/>
<keyword evidence="1" id="KW-0472">Membrane</keyword>
<dbReference type="Pfam" id="PF26645">
    <property type="entry name" value="EhaB"/>
    <property type="match status" value="1"/>
</dbReference>
<dbReference type="RefSeq" id="WP_268924613.1">
    <property type="nucleotide sequence ID" value="NZ_JAPTGB010000006.1"/>
</dbReference>
<sequence>MILELAYITAAAVISLILFIALDIFWKLPKEGGVSGADAISREIVAAGGDKNGGWMLGNIICSPDASAGTLLAACGYWICGIPGGIAVAVLVFIGARICADKGWAGTSGALAATIIIWALSTFAGFPPEAFIAGMIIAILLVQGISPLHASRALGSIWRKI</sequence>
<protein>
    <submittedName>
        <fullName evidence="2">Uncharacterized protein</fullName>
    </submittedName>
</protein>
<feature type="transmembrane region" description="Helical" evidence="1">
    <location>
        <begin position="103"/>
        <end position="124"/>
    </location>
</feature>
<evidence type="ECO:0000313" key="3">
    <source>
        <dbReference type="Proteomes" id="UP001141422"/>
    </source>
</evidence>
<evidence type="ECO:0000256" key="1">
    <source>
        <dbReference type="SAM" id="Phobius"/>
    </source>
</evidence>
<keyword evidence="3" id="KW-1185">Reference proteome</keyword>
<keyword evidence="1" id="KW-0812">Transmembrane</keyword>
<organism evidence="2 3">
    <name type="scientific">Methanocorpusculum petauri</name>
    <dbReference type="NCBI Taxonomy" id="3002863"/>
    <lineage>
        <taxon>Archaea</taxon>
        <taxon>Methanobacteriati</taxon>
        <taxon>Methanobacteriota</taxon>
        <taxon>Stenosarchaea group</taxon>
        <taxon>Methanomicrobia</taxon>
        <taxon>Methanomicrobiales</taxon>
        <taxon>Methanocorpusculaceae</taxon>
        <taxon>Methanocorpusculum</taxon>
    </lineage>
</organism>
<feature type="transmembrane region" description="Helical" evidence="1">
    <location>
        <begin position="7"/>
        <end position="26"/>
    </location>
</feature>
<dbReference type="EMBL" id="JAPTGB010000006">
    <property type="protein sequence ID" value="MCZ0860397.1"/>
    <property type="molecule type" value="Genomic_DNA"/>
</dbReference>
<accession>A0ABT4IGP0</accession>
<keyword evidence="1" id="KW-1133">Transmembrane helix</keyword>
<reference evidence="2" key="1">
    <citation type="submission" date="2022-12" db="EMBL/GenBank/DDBJ databases">
        <title>Isolation and characterisation of novel Methanocorpusculum spp. from native Australian herbivores indicates the genus is ancestrally host-associated.</title>
        <authorList>
            <person name="Volmer J.G."/>
            <person name="Soo R.M."/>
            <person name="Evans P.N."/>
            <person name="Hoedt E.C."/>
            <person name="Astorga Alsina A.L."/>
            <person name="Woodcroft B.J."/>
            <person name="Tyson G.W."/>
            <person name="Hugenholtz P."/>
            <person name="Morrison M."/>
        </authorList>
    </citation>
    <scope>NUCLEOTIDE SEQUENCE</scope>
    <source>
        <strain evidence="2">MG</strain>
    </source>
</reference>
<feature type="transmembrane region" description="Helical" evidence="1">
    <location>
        <begin position="130"/>
        <end position="150"/>
    </location>
</feature>
<dbReference type="Proteomes" id="UP001141422">
    <property type="component" value="Unassembled WGS sequence"/>
</dbReference>
<name>A0ABT4IGP0_9EURY</name>
<gene>
    <name evidence="2" type="ORF">O0S10_04025</name>
</gene>
<dbReference type="InterPro" id="IPR011314">
    <property type="entry name" value="Prd_NiFe_hyd_3_EhaB"/>
</dbReference>
<comment type="caution">
    <text evidence="2">The sequence shown here is derived from an EMBL/GenBank/DDBJ whole genome shotgun (WGS) entry which is preliminary data.</text>
</comment>
<feature type="transmembrane region" description="Helical" evidence="1">
    <location>
        <begin position="76"/>
        <end position="96"/>
    </location>
</feature>
<evidence type="ECO:0000313" key="2">
    <source>
        <dbReference type="EMBL" id="MCZ0860397.1"/>
    </source>
</evidence>